<dbReference type="AlphaFoldDB" id="A0A553FRB7"/>
<sequence length="139" mass="15688">MTDQRWGFPAHDDVVMNLLEDTFDTELVWVGSWEPDQDTADEYLATVIVTDNGYNTIDEERWATVEIEVQAEKRADAKRLAAEVATVLNALPGRDVRGVLVDDVVENTGPRMVGDIDHTKRTYGMVYTLAFRKQIVEGD</sequence>
<name>A0A553FRB7_9CORY</name>
<keyword evidence="2" id="KW-1185">Reference proteome</keyword>
<dbReference type="EMBL" id="VKDK01000020">
    <property type="protein sequence ID" value="TRX59799.1"/>
    <property type="molecule type" value="Genomic_DNA"/>
</dbReference>
<organism evidence="1 2">
    <name type="scientific">Corynebacterium hiratae</name>
    <dbReference type="NCBI Taxonomy" id="3139423"/>
    <lineage>
        <taxon>Bacteria</taxon>
        <taxon>Bacillati</taxon>
        <taxon>Actinomycetota</taxon>
        <taxon>Actinomycetes</taxon>
        <taxon>Mycobacteriales</taxon>
        <taxon>Corynebacteriaceae</taxon>
        <taxon>Corynebacterium</taxon>
    </lineage>
</organism>
<evidence type="ECO:0000313" key="2">
    <source>
        <dbReference type="Proteomes" id="UP000320443"/>
    </source>
</evidence>
<evidence type="ECO:0000313" key="1">
    <source>
        <dbReference type="EMBL" id="TRX59799.1"/>
    </source>
</evidence>
<dbReference type="Proteomes" id="UP000320443">
    <property type="component" value="Unassembled WGS sequence"/>
</dbReference>
<protein>
    <submittedName>
        <fullName evidence="1">Uncharacterized protein</fullName>
    </submittedName>
</protein>
<accession>A0A553FRB7</accession>
<comment type="caution">
    <text evidence="1">The sequence shown here is derived from an EMBL/GenBank/DDBJ whole genome shotgun (WGS) entry which is preliminary data.</text>
</comment>
<reference evidence="1 2" key="1">
    <citation type="submission" date="2019-07" db="EMBL/GenBank/DDBJ databases">
        <title>Draft genome of C. aurimucosum strain 2274.</title>
        <authorList>
            <person name="Pacheco L.G.C."/>
            <person name="Aguiar E.R.G.R."/>
            <person name="Santos C.S."/>
            <person name="Rocha D.J.P.G."/>
            <person name="Sant'Anna L.O."/>
            <person name="Mattos-Guaraldi A.L."/>
            <person name="Santos L.S."/>
        </authorList>
    </citation>
    <scope>NUCLEOTIDE SEQUENCE [LARGE SCALE GENOMIC DNA]</scope>
    <source>
        <strain evidence="1 2">2274</strain>
    </source>
</reference>
<dbReference type="RefSeq" id="WP_144013848.1">
    <property type="nucleotide sequence ID" value="NZ_VKDK01000020.1"/>
</dbReference>
<gene>
    <name evidence="1" type="ORF">FNY97_10430</name>
</gene>
<proteinExistence type="predicted"/>